<dbReference type="Proteomes" id="UP000472272">
    <property type="component" value="Chromosome 11"/>
</dbReference>
<evidence type="ECO:0000313" key="4">
    <source>
        <dbReference type="Proteomes" id="UP000472272"/>
    </source>
</evidence>
<keyword evidence="2" id="KW-0378">Hydrolase</keyword>
<organism evidence="3 4">
    <name type="scientific">Podarcis muralis</name>
    <name type="common">Wall lizard</name>
    <name type="synonym">Lacerta muralis</name>
    <dbReference type="NCBI Taxonomy" id="64176"/>
    <lineage>
        <taxon>Eukaryota</taxon>
        <taxon>Metazoa</taxon>
        <taxon>Chordata</taxon>
        <taxon>Craniata</taxon>
        <taxon>Vertebrata</taxon>
        <taxon>Euteleostomi</taxon>
        <taxon>Lepidosauria</taxon>
        <taxon>Squamata</taxon>
        <taxon>Bifurcata</taxon>
        <taxon>Unidentata</taxon>
        <taxon>Episquamata</taxon>
        <taxon>Laterata</taxon>
        <taxon>Lacertibaenia</taxon>
        <taxon>Lacertidae</taxon>
        <taxon>Podarcis</taxon>
    </lineage>
</organism>
<name>A0A670J0Q4_PODMU</name>
<evidence type="ECO:0000313" key="3">
    <source>
        <dbReference type="Ensembl" id="ENSPMRP00000017194.1"/>
    </source>
</evidence>
<keyword evidence="2" id="KW-0645">Protease</keyword>
<dbReference type="PANTHER" id="PTHR10806">
    <property type="entry name" value="SIGNAL PEPTIDASE COMPLEX CATALYTIC SUBUNIT SEC11"/>
    <property type="match status" value="1"/>
</dbReference>
<reference evidence="3 4" key="1">
    <citation type="journal article" date="2019" name="Proc. Natl. Acad. Sci. U.S.A.">
        <title>Regulatory changes in pterin and carotenoid genes underlie balanced color polymorphisms in the wall lizard.</title>
        <authorList>
            <person name="Andrade P."/>
            <person name="Pinho C."/>
            <person name="Perez I de Lanuza G."/>
            <person name="Afonso S."/>
            <person name="Brejcha J."/>
            <person name="Rubin C.J."/>
            <person name="Wallerman O."/>
            <person name="Pereira P."/>
            <person name="Sabatino S.J."/>
            <person name="Bellati A."/>
            <person name="Pellitteri-Rosa D."/>
            <person name="Bosakova Z."/>
            <person name="Bunikis I."/>
            <person name="Carretero M.A."/>
            <person name="Feiner N."/>
            <person name="Marsik P."/>
            <person name="Pauperio F."/>
            <person name="Salvi D."/>
            <person name="Soler L."/>
            <person name="While G.M."/>
            <person name="Uller T."/>
            <person name="Font E."/>
            <person name="Andersson L."/>
            <person name="Carneiro M."/>
        </authorList>
    </citation>
    <scope>NUCLEOTIDE SEQUENCE</scope>
</reference>
<proteinExistence type="predicted"/>
<accession>A0A670J0Q4</accession>
<dbReference type="GO" id="GO:0006465">
    <property type="term" value="P:signal peptide processing"/>
    <property type="evidence" value="ECO:0007669"/>
    <property type="project" value="InterPro"/>
</dbReference>
<comment type="subcellular location">
    <subcellularLocation>
        <location evidence="1">Membrane</location>
        <topology evidence="1">Single-pass type II membrane protein</topology>
    </subcellularLocation>
</comment>
<reference evidence="3" key="3">
    <citation type="submission" date="2025-09" db="UniProtKB">
        <authorList>
            <consortium name="Ensembl"/>
        </authorList>
    </citation>
    <scope>IDENTIFICATION</scope>
</reference>
<evidence type="ECO:0000256" key="2">
    <source>
        <dbReference type="ARBA" id="ARBA00022670"/>
    </source>
</evidence>
<dbReference type="Ensembl" id="ENSPMRT00000018311.1">
    <property type="protein sequence ID" value="ENSPMRP00000017194.1"/>
    <property type="gene ID" value="ENSPMRG00000011401.1"/>
</dbReference>
<evidence type="ECO:0000256" key="1">
    <source>
        <dbReference type="ARBA" id="ARBA00004606"/>
    </source>
</evidence>
<dbReference type="AlphaFoldDB" id="A0A670J0Q4"/>
<dbReference type="GO" id="GO:0005787">
    <property type="term" value="C:signal peptidase complex"/>
    <property type="evidence" value="ECO:0007669"/>
    <property type="project" value="TreeGrafter"/>
</dbReference>
<keyword evidence="4" id="KW-1185">Reference proteome</keyword>
<dbReference type="InterPro" id="IPR001733">
    <property type="entry name" value="Peptidase_S26B"/>
</dbReference>
<protein>
    <submittedName>
        <fullName evidence="3">Uncharacterized protein</fullName>
    </submittedName>
</protein>
<sequence length="107" mass="12073">MLSLDFLDGVQWISKGDLFLTDRIADCLRPWLTTLLEGRAIPIAHRALKINEKQNGDINLLTKSDNNAVDDRGLYKQGQHWVEKKDVVPACEGDGGGWHMWTPHLPP</sequence>
<dbReference type="GO" id="GO:0008233">
    <property type="term" value="F:peptidase activity"/>
    <property type="evidence" value="ECO:0007669"/>
    <property type="project" value="UniProtKB-KW"/>
</dbReference>
<dbReference type="PANTHER" id="PTHR10806:SF28">
    <property type="entry name" value="SIGNAL PEPTIDASE COMPLEX CATALYTIC SUBUNIT SEC11B-RELATED"/>
    <property type="match status" value="1"/>
</dbReference>
<reference evidence="3" key="2">
    <citation type="submission" date="2025-08" db="UniProtKB">
        <authorList>
            <consortium name="Ensembl"/>
        </authorList>
    </citation>
    <scope>IDENTIFICATION</scope>
</reference>